<dbReference type="EMBL" id="JAUIRO010000001">
    <property type="protein sequence ID" value="KAK0732950.1"/>
    <property type="molecule type" value="Genomic_DNA"/>
</dbReference>
<dbReference type="SUPFAM" id="SSF48264">
    <property type="entry name" value="Cytochrome P450"/>
    <property type="match status" value="1"/>
</dbReference>
<dbReference type="InterPro" id="IPR036396">
    <property type="entry name" value="Cyt_P450_sf"/>
</dbReference>
<accession>A0AA40EAM1</accession>
<dbReference type="InterPro" id="IPR002403">
    <property type="entry name" value="Cyt_P450_E_grp-IV"/>
</dbReference>
<keyword evidence="11" id="KW-0472">Membrane</keyword>
<keyword evidence="5" id="KW-0812">Transmembrane</keyword>
<evidence type="ECO:0000313" key="14">
    <source>
        <dbReference type="EMBL" id="KAK0732950.1"/>
    </source>
</evidence>
<proteinExistence type="inferred from homology"/>
<dbReference type="AlphaFoldDB" id="A0AA40EAM1"/>
<dbReference type="GO" id="GO:0016020">
    <property type="term" value="C:membrane"/>
    <property type="evidence" value="ECO:0007669"/>
    <property type="project" value="UniProtKB-SubCell"/>
</dbReference>
<keyword evidence="15" id="KW-1185">Reference proteome</keyword>
<dbReference type="InterPro" id="IPR017972">
    <property type="entry name" value="Cyt_P450_CS"/>
</dbReference>
<dbReference type="CDD" id="cd11041">
    <property type="entry name" value="CYP503A1-like"/>
    <property type="match status" value="1"/>
</dbReference>
<evidence type="ECO:0000313" key="15">
    <source>
        <dbReference type="Proteomes" id="UP001172101"/>
    </source>
</evidence>
<dbReference type="Proteomes" id="UP001172101">
    <property type="component" value="Unassembled WGS sequence"/>
</dbReference>
<dbReference type="Gene3D" id="1.10.630.10">
    <property type="entry name" value="Cytochrome P450"/>
    <property type="match status" value="1"/>
</dbReference>
<keyword evidence="8 13" id="KW-0560">Oxidoreductase</keyword>
<keyword evidence="10 13" id="KW-0503">Monooxygenase</keyword>
<evidence type="ECO:0000256" key="9">
    <source>
        <dbReference type="ARBA" id="ARBA00023004"/>
    </source>
</evidence>
<comment type="similarity">
    <text evidence="3 13">Belongs to the cytochrome P450 family.</text>
</comment>
<evidence type="ECO:0000256" key="12">
    <source>
        <dbReference type="PIRSR" id="PIRSR602403-1"/>
    </source>
</evidence>
<dbReference type="RefSeq" id="XP_060301827.1">
    <property type="nucleotide sequence ID" value="XM_060433356.1"/>
</dbReference>
<dbReference type="GO" id="GO:0020037">
    <property type="term" value="F:heme binding"/>
    <property type="evidence" value="ECO:0007669"/>
    <property type="project" value="InterPro"/>
</dbReference>
<dbReference type="PROSITE" id="PS00086">
    <property type="entry name" value="CYTOCHROME_P450"/>
    <property type="match status" value="1"/>
</dbReference>
<evidence type="ECO:0000256" key="11">
    <source>
        <dbReference type="ARBA" id="ARBA00023136"/>
    </source>
</evidence>
<keyword evidence="4 12" id="KW-0349">Heme</keyword>
<dbReference type="Pfam" id="PF00067">
    <property type="entry name" value="p450"/>
    <property type="match status" value="1"/>
</dbReference>
<dbReference type="PANTHER" id="PTHR46206:SF5">
    <property type="entry name" value="P450, PUTATIVE (EUROFUNG)-RELATED"/>
    <property type="match status" value="1"/>
</dbReference>
<evidence type="ECO:0000256" key="4">
    <source>
        <dbReference type="ARBA" id="ARBA00022617"/>
    </source>
</evidence>
<comment type="subcellular location">
    <subcellularLocation>
        <location evidence="2">Membrane</location>
    </subcellularLocation>
</comment>
<protein>
    <submittedName>
        <fullName evidence="14">Cytochrome P450</fullName>
    </submittedName>
</protein>
<dbReference type="GO" id="GO:0004497">
    <property type="term" value="F:monooxygenase activity"/>
    <property type="evidence" value="ECO:0007669"/>
    <property type="project" value="UniProtKB-KW"/>
</dbReference>
<evidence type="ECO:0000256" key="3">
    <source>
        <dbReference type="ARBA" id="ARBA00010617"/>
    </source>
</evidence>
<evidence type="ECO:0000256" key="13">
    <source>
        <dbReference type="RuleBase" id="RU000461"/>
    </source>
</evidence>
<comment type="cofactor">
    <cofactor evidence="1 12">
        <name>heme</name>
        <dbReference type="ChEBI" id="CHEBI:30413"/>
    </cofactor>
</comment>
<keyword evidence="9 12" id="KW-0408">Iron</keyword>
<gene>
    <name evidence="14" type="ORF">B0T26DRAFT_1312</name>
</gene>
<dbReference type="PRINTS" id="PR00465">
    <property type="entry name" value="EP450IV"/>
</dbReference>
<evidence type="ECO:0000256" key="6">
    <source>
        <dbReference type="ARBA" id="ARBA00022723"/>
    </source>
</evidence>
<evidence type="ECO:0000256" key="5">
    <source>
        <dbReference type="ARBA" id="ARBA00022692"/>
    </source>
</evidence>
<feature type="binding site" description="axial binding residue" evidence="12">
    <location>
        <position position="443"/>
    </location>
    <ligand>
        <name>heme</name>
        <dbReference type="ChEBI" id="CHEBI:30413"/>
    </ligand>
    <ligandPart>
        <name>Fe</name>
        <dbReference type="ChEBI" id="CHEBI:18248"/>
    </ligandPart>
</feature>
<evidence type="ECO:0000256" key="8">
    <source>
        <dbReference type="ARBA" id="ARBA00023002"/>
    </source>
</evidence>
<dbReference type="PANTHER" id="PTHR46206">
    <property type="entry name" value="CYTOCHROME P450"/>
    <property type="match status" value="1"/>
</dbReference>
<keyword evidence="6 12" id="KW-0479">Metal-binding</keyword>
<keyword evidence="7" id="KW-1133">Transmembrane helix</keyword>
<dbReference type="GO" id="GO:0016705">
    <property type="term" value="F:oxidoreductase activity, acting on paired donors, with incorporation or reduction of molecular oxygen"/>
    <property type="evidence" value="ECO:0007669"/>
    <property type="project" value="InterPro"/>
</dbReference>
<dbReference type="GO" id="GO:0005506">
    <property type="term" value="F:iron ion binding"/>
    <property type="evidence" value="ECO:0007669"/>
    <property type="project" value="InterPro"/>
</dbReference>
<organism evidence="14 15">
    <name type="scientific">Lasiosphaeria miniovina</name>
    <dbReference type="NCBI Taxonomy" id="1954250"/>
    <lineage>
        <taxon>Eukaryota</taxon>
        <taxon>Fungi</taxon>
        <taxon>Dikarya</taxon>
        <taxon>Ascomycota</taxon>
        <taxon>Pezizomycotina</taxon>
        <taxon>Sordariomycetes</taxon>
        <taxon>Sordariomycetidae</taxon>
        <taxon>Sordariales</taxon>
        <taxon>Lasiosphaeriaceae</taxon>
        <taxon>Lasiosphaeria</taxon>
    </lineage>
</organism>
<evidence type="ECO:0000256" key="10">
    <source>
        <dbReference type="ARBA" id="ARBA00023033"/>
    </source>
</evidence>
<comment type="caution">
    <text evidence="14">The sequence shown here is derived from an EMBL/GenBank/DDBJ whole genome shotgun (WGS) entry which is preliminary data.</text>
</comment>
<evidence type="ECO:0000256" key="1">
    <source>
        <dbReference type="ARBA" id="ARBA00001971"/>
    </source>
</evidence>
<name>A0AA40EAM1_9PEZI</name>
<reference evidence="14" key="1">
    <citation type="submission" date="2023-06" db="EMBL/GenBank/DDBJ databases">
        <title>Genome-scale phylogeny and comparative genomics of the fungal order Sordariales.</title>
        <authorList>
            <consortium name="Lawrence Berkeley National Laboratory"/>
            <person name="Hensen N."/>
            <person name="Bonometti L."/>
            <person name="Westerberg I."/>
            <person name="Brannstrom I.O."/>
            <person name="Guillou S."/>
            <person name="Cros-Aarteil S."/>
            <person name="Calhoun S."/>
            <person name="Haridas S."/>
            <person name="Kuo A."/>
            <person name="Mondo S."/>
            <person name="Pangilinan J."/>
            <person name="Riley R."/>
            <person name="LaButti K."/>
            <person name="Andreopoulos B."/>
            <person name="Lipzen A."/>
            <person name="Chen C."/>
            <person name="Yanf M."/>
            <person name="Daum C."/>
            <person name="Ng V."/>
            <person name="Clum A."/>
            <person name="Steindorff A."/>
            <person name="Ohm R."/>
            <person name="Martin F."/>
            <person name="Silar P."/>
            <person name="Natvig D."/>
            <person name="Lalanne C."/>
            <person name="Gautier V."/>
            <person name="Ament-velasquez S.L."/>
            <person name="Kruys A."/>
            <person name="Hutchinson M.I."/>
            <person name="Powell A.J."/>
            <person name="Barry K."/>
            <person name="Miller A.N."/>
            <person name="Grigoriev I.V."/>
            <person name="Debuchy R."/>
            <person name="Gladieux P."/>
            <person name="Thoren M.H."/>
            <person name="Johannesson H."/>
        </authorList>
    </citation>
    <scope>NUCLEOTIDE SEQUENCE</scope>
    <source>
        <strain evidence="14">SMH2392-1A</strain>
    </source>
</reference>
<sequence>MALVALSSLVAAVAAAGWILWWRRAAFSASKLGNIPYLKFDGDDSEARYTAESRTIISRGYQEYLKRGQPFCMRNPIDSKRPLVILPFKYLDEVRSAPQNKLSLPLQLDKNALLSYVGGPQMTDEVVHAAKLDLNRALNRLVEPMQEECLAAFKKDFPPCQEWTTVYIYPLILQVFSRMSARVLVGPELRDEWQKLSLAYVSAVLKAPSTVRAKYHPSLYWLAKYLNPDVKEVLKFRRQAGQLLQPTIKARLASPGVEPHEDALQWLLDGHRAKGRTPTADDIAQDLFVLMTASIHSTSSTALSILFDLMDHPQPLADIRREIARVRSQNSAGWTRHALSELHTLDAFMRESQRVHSFTQLTVQRVVASPWTFKDGLSLPVGTQLSFASNEHNLDADTHADAATFDAGRFLRRTAAADPSSQHRLHFASTEDTLVWGSGAHACPGRFFAEEALRLIFVRLLTAYDFKHPADGQQRPPDMPRNFNIVPNVMAPLLFREKGA</sequence>
<evidence type="ECO:0000256" key="7">
    <source>
        <dbReference type="ARBA" id="ARBA00022989"/>
    </source>
</evidence>
<dbReference type="GeneID" id="85316627"/>
<evidence type="ECO:0000256" key="2">
    <source>
        <dbReference type="ARBA" id="ARBA00004370"/>
    </source>
</evidence>
<dbReference type="InterPro" id="IPR001128">
    <property type="entry name" value="Cyt_P450"/>
</dbReference>